<dbReference type="AlphaFoldDB" id="L0P2D7"/>
<feature type="compositionally biased region" description="Polar residues" evidence="1">
    <location>
        <begin position="20"/>
        <end position="51"/>
    </location>
</feature>
<proteinExistence type="predicted"/>
<evidence type="ECO:0000256" key="1">
    <source>
        <dbReference type="SAM" id="MobiDB-lite"/>
    </source>
</evidence>
<reference evidence="2" key="1">
    <citation type="journal article" date="2013" name="BMC Genomics">
        <title>Comparative genomics of Lupinus angustifolius gene-rich regions: BAC library exploration, genetic mapping and cytogenetics.</title>
        <authorList>
            <person name="Ksiazkiewicz M."/>
            <person name="Wyrwa K."/>
            <person name="Szczepaniak A."/>
            <person name="Rychel S."/>
            <person name="Majcherkiewicz K."/>
            <person name="Przysiecka L."/>
            <person name="Karlowski W."/>
            <person name="Wolko B."/>
            <person name="Naganowska B."/>
        </authorList>
    </citation>
    <scope>NUCLEOTIDE SEQUENCE</scope>
</reference>
<feature type="compositionally biased region" description="Polar residues" evidence="1">
    <location>
        <begin position="66"/>
        <end position="75"/>
    </location>
</feature>
<feature type="compositionally biased region" description="Basic residues" evidence="1">
    <location>
        <begin position="54"/>
        <end position="64"/>
    </location>
</feature>
<evidence type="ECO:0000313" key="2">
    <source>
        <dbReference type="EMBL" id="CCH47188.1"/>
    </source>
</evidence>
<feature type="compositionally biased region" description="Basic residues" evidence="1">
    <location>
        <begin position="1"/>
        <end position="11"/>
    </location>
</feature>
<sequence>MSRYGRKKGKKREIGVPENTMESPQVQPSTANPTSSTLEPPQSIQEHQVQAQVKPRRQPSRFKPPKTNSENAKKR</sequence>
<name>L0P2D7_LUPAN</name>
<feature type="region of interest" description="Disordered" evidence="1">
    <location>
        <begin position="1"/>
        <end position="75"/>
    </location>
</feature>
<protein>
    <submittedName>
        <fullName evidence="2">Uncharacterized protein</fullName>
    </submittedName>
</protein>
<organism evidence="2">
    <name type="scientific">Lupinus angustifolius</name>
    <name type="common">Narrow-leaved blue lupine</name>
    <dbReference type="NCBI Taxonomy" id="3871"/>
    <lineage>
        <taxon>Eukaryota</taxon>
        <taxon>Viridiplantae</taxon>
        <taxon>Streptophyta</taxon>
        <taxon>Embryophyta</taxon>
        <taxon>Tracheophyta</taxon>
        <taxon>Spermatophyta</taxon>
        <taxon>Magnoliopsida</taxon>
        <taxon>eudicotyledons</taxon>
        <taxon>Gunneridae</taxon>
        <taxon>Pentapetalae</taxon>
        <taxon>rosids</taxon>
        <taxon>fabids</taxon>
        <taxon>Fabales</taxon>
        <taxon>Fabaceae</taxon>
        <taxon>Papilionoideae</taxon>
        <taxon>50 kb inversion clade</taxon>
        <taxon>genistoids sensu lato</taxon>
        <taxon>core genistoids</taxon>
        <taxon>Genisteae</taxon>
        <taxon>Lupinus</taxon>
    </lineage>
</organism>
<dbReference type="EMBL" id="HE804809">
    <property type="protein sequence ID" value="CCH47188.1"/>
    <property type="molecule type" value="Genomic_DNA"/>
</dbReference>
<accession>L0P2D7</accession>